<proteinExistence type="predicted"/>
<organism evidence="1 2">
    <name type="scientific">Acidithiobacillus thiooxidans</name>
    <name type="common">Thiobacillus thiooxidans</name>
    <dbReference type="NCBI Taxonomy" id="930"/>
    <lineage>
        <taxon>Bacteria</taxon>
        <taxon>Pseudomonadati</taxon>
        <taxon>Pseudomonadota</taxon>
        <taxon>Acidithiobacillia</taxon>
        <taxon>Acidithiobacillales</taxon>
        <taxon>Acidithiobacillaceae</taxon>
        <taxon>Acidithiobacillus</taxon>
    </lineage>
</organism>
<dbReference type="EMBL" id="LWRY01000283">
    <property type="protein sequence ID" value="OCX68015.1"/>
    <property type="molecule type" value="Genomic_DNA"/>
</dbReference>
<evidence type="ECO:0000313" key="1">
    <source>
        <dbReference type="EMBL" id="OCX68015.1"/>
    </source>
</evidence>
<reference evidence="1" key="1">
    <citation type="journal article" date="2016" name="Int. J. Mol. Sci.">
        <title>Comparative genomics of the extreme acidophile Acidithiobacillus thiooxidans reveals intraspecific divergence and niche adaptation.</title>
        <authorList>
            <person name="Zhang X."/>
            <person name="Feng X."/>
            <person name="Tao J."/>
            <person name="Ma L."/>
            <person name="Xiao Y."/>
            <person name="Liang Y."/>
            <person name="Liu X."/>
            <person name="Yin H."/>
        </authorList>
    </citation>
    <scope>NUCLEOTIDE SEQUENCE [LARGE SCALE GENOMIC DNA]</scope>
    <source>
        <strain evidence="1">DXS-W</strain>
    </source>
</reference>
<name>A0A1C2HWC2_ACITH</name>
<comment type="caution">
    <text evidence="1">The sequence shown here is derived from an EMBL/GenBank/DDBJ whole genome shotgun (WGS) entry which is preliminary data.</text>
</comment>
<protein>
    <submittedName>
        <fullName evidence="1">Uncharacterized protein</fullName>
    </submittedName>
</protein>
<keyword evidence="2" id="KW-1185">Reference proteome</keyword>
<sequence length="153" mass="17687">MDQYWLSPDFPMHQFRCFHATGRTGFQYTREVIMIHVTVEMDILATATLSYPDDALKDIVERVDNDRDQFIKKLKPNRKSATSMVIVEVHDNQGQRIMGRTLVEPNYADAGCFLESAIMNTTPKDMYTALHSLCMDEEYIVGMLPYLARKFLP</sequence>
<evidence type="ECO:0000313" key="2">
    <source>
        <dbReference type="Proteomes" id="UP000095008"/>
    </source>
</evidence>
<dbReference type="Proteomes" id="UP000095008">
    <property type="component" value="Unassembled WGS sequence"/>
</dbReference>
<gene>
    <name evidence="1" type="ORF">A6M23_19285</name>
</gene>
<dbReference type="AlphaFoldDB" id="A0A1C2HWC2"/>
<accession>A0A1C2HWC2</accession>